<evidence type="ECO:0000259" key="11">
    <source>
        <dbReference type="PROSITE" id="PS51466"/>
    </source>
</evidence>
<dbReference type="PROSITE" id="PS51466">
    <property type="entry name" value="PINIT"/>
    <property type="match status" value="1"/>
</dbReference>
<dbReference type="Gene3D" id="2.60.120.780">
    <property type="entry name" value="PINIT domain"/>
    <property type="match status" value="1"/>
</dbReference>
<comment type="pathway">
    <text evidence="1">Protein modification; protein sumoylation.</text>
</comment>
<dbReference type="GO" id="GO:0061665">
    <property type="term" value="F:SUMO ligase activity"/>
    <property type="evidence" value="ECO:0007669"/>
    <property type="project" value="TreeGrafter"/>
</dbReference>
<keyword evidence="13" id="KW-1185">Reference proteome</keyword>
<keyword evidence="4" id="KW-0479">Metal-binding</keyword>
<evidence type="ECO:0000256" key="2">
    <source>
        <dbReference type="ARBA" id="ARBA00005383"/>
    </source>
</evidence>
<evidence type="ECO:0000256" key="5">
    <source>
        <dbReference type="ARBA" id="ARBA00022771"/>
    </source>
</evidence>
<feature type="region of interest" description="Disordered" evidence="9">
    <location>
        <begin position="438"/>
        <end position="504"/>
    </location>
</feature>
<name>A0A2C5ZP94_9HYPO</name>
<evidence type="ECO:0000313" key="13">
    <source>
        <dbReference type="Proteomes" id="UP000224854"/>
    </source>
</evidence>
<dbReference type="PANTHER" id="PTHR10782:SF4">
    <property type="entry name" value="TONALLI, ISOFORM E"/>
    <property type="match status" value="1"/>
</dbReference>
<evidence type="ECO:0000256" key="7">
    <source>
        <dbReference type="ARBA" id="ARBA00022833"/>
    </source>
</evidence>
<evidence type="ECO:0000256" key="3">
    <source>
        <dbReference type="ARBA" id="ARBA00022679"/>
    </source>
</evidence>
<dbReference type="PROSITE" id="PS51044">
    <property type="entry name" value="ZF_SP_RING"/>
    <property type="match status" value="1"/>
</dbReference>
<evidence type="ECO:0000259" key="10">
    <source>
        <dbReference type="PROSITE" id="PS51044"/>
    </source>
</evidence>
<feature type="compositionally biased region" description="Polar residues" evidence="9">
    <location>
        <begin position="438"/>
        <end position="450"/>
    </location>
</feature>
<comment type="caution">
    <text evidence="12">The sequence shown here is derived from an EMBL/GenBank/DDBJ whole genome shotgun (WGS) entry which is preliminary data.</text>
</comment>
<protein>
    <recommendedName>
        <fullName evidence="14">SP-RING-type domain-containing protein</fullName>
    </recommendedName>
</protein>
<dbReference type="InterPro" id="IPR023321">
    <property type="entry name" value="PINIT"/>
</dbReference>
<evidence type="ECO:0000256" key="1">
    <source>
        <dbReference type="ARBA" id="ARBA00004718"/>
    </source>
</evidence>
<feature type="compositionally biased region" description="Polar residues" evidence="9">
    <location>
        <begin position="490"/>
        <end position="504"/>
    </location>
</feature>
<dbReference type="CDD" id="cd16792">
    <property type="entry name" value="SP-RING_Siz-like"/>
    <property type="match status" value="1"/>
</dbReference>
<evidence type="ECO:0008006" key="14">
    <source>
        <dbReference type="Google" id="ProtNLM"/>
    </source>
</evidence>
<dbReference type="GO" id="GO:0008270">
    <property type="term" value="F:zinc ion binding"/>
    <property type="evidence" value="ECO:0007669"/>
    <property type="project" value="UniProtKB-KW"/>
</dbReference>
<organism evidence="12 13">
    <name type="scientific">Ophiocordyceps australis</name>
    <dbReference type="NCBI Taxonomy" id="1399860"/>
    <lineage>
        <taxon>Eukaryota</taxon>
        <taxon>Fungi</taxon>
        <taxon>Dikarya</taxon>
        <taxon>Ascomycota</taxon>
        <taxon>Pezizomycotina</taxon>
        <taxon>Sordariomycetes</taxon>
        <taxon>Hypocreomycetidae</taxon>
        <taxon>Hypocreales</taxon>
        <taxon>Ophiocordycipitaceae</taxon>
        <taxon>Ophiocordyceps</taxon>
    </lineage>
</organism>
<evidence type="ECO:0000313" key="12">
    <source>
        <dbReference type="EMBL" id="PHH81643.1"/>
    </source>
</evidence>
<dbReference type="PANTHER" id="PTHR10782">
    <property type="entry name" value="ZINC FINGER MIZ DOMAIN-CONTAINING PROTEIN"/>
    <property type="match status" value="1"/>
</dbReference>
<dbReference type="Pfam" id="PF14324">
    <property type="entry name" value="PINIT"/>
    <property type="match status" value="1"/>
</dbReference>
<sequence length="504" mass="55097">MASPQPSSASLSRHEVAALVKQVQSSQFFNRQLSFICQVNGLKTTGVKAELQRRIVDLITEAVSAGDVPRLHQIRQSIINAAGQRSSPSSKNFVPADSSLNLSSSPLSAHLSHSVTSFGDRDSPYSQQGFSSRGMPWANDMTPLINFRPSPFFQPDPGFSVLRVCEAMSQHRNSLSITIRVGDHRALQKCLDDKSYRIMVFCAAESTGVQDVAFPHQAELKVNGDDIKANLRGLKNKPGSTRPVDITGALRLKPNYSNNVEFLYALTSKKFFLVVNLCKTTPVAELVAAISGGRKIPRASVVNEINKKSQDADVVATSQVLSLKCPLSCMRLDVPCRGLACNHIQCFDATSYLQLQEQGPQWLCPICNKSASFDQLAVDEYVRDILNNTPKDTETVTIEPDGRWWTRKYDGEQTYLSRDGEMDDDDFCEISSVSVNGRRTDNAKNLTPHSANGPRGTGSTSAKRPAAAVIDLTGDSDEDSFAPSPKRHNVMTNGIRSSSSELGP</sequence>
<keyword evidence="6" id="KW-0833">Ubl conjugation pathway</keyword>
<feature type="domain" description="PINIT" evidence="11">
    <location>
        <begin position="133"/>
        <end position="281"/>
    </location>
</feature>
<reference evidence="12 13" key="1">
    <citation type="submission" date="2017-06" db="EMBL/GenBank/DDBJ databases">
        <title>Ant-infecting Ophiocordyceps genomes reveal a high diversity of potential behavioral manipulation genes and a possible major role for enterotoxins.</title>
        <authorList>
            <person name="De Bekker C."/>
            <person name="Evans H.C."/>
            <person name="Brachmann A."/>
            <person name="Hughes D.P."/>
        </authorList>
    </citation>
    <scope>NUCLEOTIDE SEQUENCE [LARGE SCALE GENOMIC DNA]</scope>
    <source>
        <strain evidence="12 13">1348a</strain>
    </source>
</reference>
<evidence type="ECO:0000256" key="8">
    <source>
        <dbReference type="PROSITE-ProRule" id="PRU00452"/>
    </source>
</evidence>
<dbReference type="GO" id="GO:0000785">
    <property type="term" value="C:chromatin"/>
    <property type="evidence" value="ECO:0007669"/>
    <property type="project" value="TreeGrafter"/>
</dbReference>
<dbReference type="Proteomes" id="UP000224854">
    <property type="component" value="Unassembled WGS sequence"/>
</dbReference>
<gene>
    <name evidence="12" type="ORF">CDD82_279</name>
</gene>
<dbReference type="InterPro" id="IPR013083">
    <property type="entry name" value="Znf_RING/FYVE/PHD"/>
</dbReference>
<dbReference type="OrthoDB" id="28127at2759"/>
<dbReference type="GO" id="GO:0016925">
    <property type="term" value="P:protein sumoylation"/>
    <property type="evidence" value="ECO:0007669"/>
    <property type="project" value="UniProtKB-UniPathway"/>
</dbReference>
<dbReference type="InterPro" id="IPR004181">
    <property type="entry name" value="Znf_MIZ"/>
</dbReference>
<feature type="domain" description="SP-RING-type" evidence="10">
    <location>
        <begin position="310"/>
        <end position="395"/>
    </location>
</feature>
<evidence type="ECO:0000256" key="9">
    <source>
        <dbReference type="SAM" id="MobiDB-lite"/>
    </source>
</evidence>
<dbReference type="EMBL" id="NJEU01000106">
    <property type="protein sequence ID" value="PHH81643.1"/>
    <property type="molecule type" value="Genomic_DNA"/>
</dbReference>
<keyword evidence="3" id="KW-0808">Transferase</keyword>
<dbReference type="AlphaFoldDB" id="A0A2C5ZP94"/>
<proteinExistence type="inferred from homology"/>
<evidence type="ECO:0000256" key="4">
    <source>
        <dbReference type="ARBA" id="ARBA00022723"/>
    </source>
</evidence>
<comment type="similarity">
    <text evidence="2">Belongs to the PIAS family.</text>
</comment>
<evidence type="ECO:0000256" key="6">
    <source>
        <dbReference type="ARBA" id="ARBA00022786"/>
    </source>
</evidence>
<dbReference type="Gene3D" id="3.30.40.10">
    <property type="entry name" value="Zinc/RING finger domain, C3HC4 (zinc finger)"/>
    <property type="match status" value="1"/>
</dbReference>
<dbReference type="UniPathway" id="UPA00886"/>
<accession>A0A2C5ZP94</accession>
<keyword evidence="5 8" id="KW-0863">Zinc-finger</keyword>
<dbReference type="InterPro" id="IPR038654">
    <property type="entry name" value="PINIT_sf"/>
</dbReference>
<keyword evidence="7" id="KW-0862">Zinc</keyword>
<dbReference type="Pfam" id="PF02891">
    <property type="entry name" value="zf-MIZ"/>
    <property type="match status" value="1"/>
</dbReference>
<dbReference type="InterPro" id="IPR031141">
    <property type="entry name" value="SIZ1/2_SP-RING"/>
</dbReference>